<dbReference type="EC" id="1.7.1.17" evidence="6"/>
<dbReference type="RefSeq" id="WP_124724628.1">
    <property type="nucleotide sequence ID" value="NZ_CP034044.1"/>
</dbReference>
<evidence type="ECO:0000313" key="9">
    <source>
        <dbReference type="Proteomes" id="UP000275883"/>
    </source>
</evidence>
<feature type="domain" description="Flavodoxin-like fold" evidence="7">
    <location>
        <begin position="3"/>
        <end position="192"/>
    </location>
</feature>
<dbReference type="PANTHER" id="PTHR43741">
    <property type="entry name" value="FMN-DEPENDENT NADH-AZOREDUCTASE 1"/>
    <property type="match status" value="1"/>
</dbReference>
<dbReference type="EC" id="1.6.5.-" evidence="6"/>
<dbReference type="KEGG" id="mstr:EGN60_03225"/>
<evidence type="ECO:0000256" key="3">
    <source>
        <dbReference type="ARBA" id="ARBA00023002"/>
    </source>
</evidence>
<feature type="binding site" evidence="6">
    <location>
        <begin position="17"/>
        <end position="19"/>
    </location>
    <ligand>
        <name>FMN</name>
        <dbReference type="ChEBI" id="CHEBI:58210"/>
    </ligand>
</feature>
<dbReference type="SUPFAM" id="SSF52218">
    <property type="entry name" value="Flavoproteins"/>
    <property type="match status" value="1"/>
</dbReference>
<comment type="similarity">
    <text evidence="6">Belongs to the azoreductase type 1 family.</text>
</comment>
<dbReference type="GO" id="GO:0016652">
    <property type="term" value="F:oxidoreductase activity, acting on NAD(P)H as acceptor"/>
    <property type="evidence" value="ECO:0007669"/>
    <property type="project" value="UniProtKB-UniRule"/>
</dbReference>
<dbReference type="InterPro" id="IPR029039">
    <property type="entry name" value="Flavoprotein-like_sf"/>
</dbReference>
<comment type="cofactor">
    <cofactor evidence="6">
        <name>FMN</name>
        <dbReference type="ChEBI" id="CHEBI:58210"/>
    </cofactor>
    <text evidence="6">Binds 1 FMN per subunit.</text>
</comment>
<keyword evidence="3 6" id="KW-0560">Oxidoreductase</keyword>
<dbReference type="GO" id="GO:0010181">
    <property type="term" value="F:FMN binding"/>
    <property type="evidence" value="ECO:0007669"/>
    <property type="project" value="UniProtKB-UniRule"/>
</dbReference>
<dbReference type="InterPro" id="IPR023048">
    <property type="entry name" value="NADH:quinone_OxRdtase_FMN_depd"/>
</dbReference>
<evidence type="ECO:0000313" key="8">
    <source>
        <dbReference type="EMBL" id="AZG68935.1"/>
    </source>
</evidence>
<dbReference type="Proteomes" id="UP000275883">
    <property type="component" value="Chromosome"/>
</dbReference>
<proteinExistence type="inferred from homology"/>
<keyword evidence="1 6" id="KW-0285">Flavoprotein</keyword>
<dbReference type="InterPro" id="IPR003680">
    <property type="entry name" value="Flavodoxin_fold"/>
</dbReference>
<evidence type="ECO:0000259" key="7">
    <source>
        <dbReference type="Pfam" id="PF02525"/>
    </source>
</evidence>
<feature type="binding site" evidence="6">
    <location>
        <position position="10"/>
    </location>
    <ligand>
        <name>FMN</name>
        <dbReference type="ChEBI" id="CHEBI:58210"/>
    </ligand>
</feature>
<keyword evidence="4 6" id="KW-0520">NAD</keyword>
<gene>
    <name evidence="6" type="primary">azoR</name>
    <name evidence="8" type="ORF">EGN60_03225</name>
</gene>
<dbReference type="AlphaFoldDB" id="A0A3G8LI78"/>
<dbReference type="NCBIfam" id="NF002370">
    <property type="entry name" value="PRK01355.1"/>
    <property type="match status" value="1"/>
</dbReference>
<accession>A0A3G8LI78</accession>
<dbReference type="PANTHER" id="PTHR43741:SF4">
    <property type="entry name" value="FMN-DEPENDENT NADH:QUINONE OXIDOREDUCTASE"/>
    <property type="match status" value="1"/>
</dbReference>
<dbReference type="Pfam" id="PF02525">
    <property type="entry name" value="Flavodoxin_2"/>
    <property type="match status" value="1"/>
</dbReference>
<comment type="catalytic activity">
    <reaction evidence="6">
        <text>2 a quinone + NADH + H(+) = 2 a 1,4-benzosemiquinone + NAD(+)</text>
        <dbReference type="Rhea" id="RHEA:65952"/>
        <dbReference type="ChEBI" id="CHEBI:15378"/>
        <dbReference type="ChEBI" id="CHEBI:57540"/>
        <dbReference type="ChEBI" id="CHEBI:57945"/>
        <dbReference type="ChEBI" id="CHEBI:132124"/>
        <dbReference type="ChEBI" id="CHEBI:134225"/>
    </reaction>
</comment>
<reference evidence="8 9" key="1">
    <citation type="submission" date="2018-11" db="EMBL/GenBank/DDBJ databases">
        <title>Genome sequence of Mycoplasma struthionis sp. nov.</title>
        <authorList>
            <person name="Spergser J."/>
        </authorList>
    </citation>
    <scope>NUCLEOTIDE SEQUENCE [LARGE SCALE GENOMIC DNA]</scope>
    <source>
        <strain evidence="8 9">237IA</strain>
    </source>
</reference>
<name>A0A3G8LI78_9MOLU</name>
<dbReference type="InterPro" id="IPR050104">
    <property type="entry name" value="FMN-dep_NADH:Q_OxRdtase_AzoR1"/>
</dbReference>
<evidence type="ECO:0000256" key="4">
    <source>
        <dbReference type="ARBA" id="ARBA00023027"/>
    </source>
</evidence>
<keyword evidence="9" id="KW-1185">Reference proteome</keyword>
<comment type="function">
    <text evidence="6">Also exhibits azoreductase activity. Catalyzes the reductive cleavage of the azo bond in aromatic azo compounds to the corresponding amines.</text>
</comment>
<organism evidence="8 9">
    <name type="scientific">Mycoplasma struthionis</name>
    <dbReference type="NCBI Taxonomy" id="538220"/>
    <lineage>
        <taxon>Bacteria</taxon>
        <taxon>Bacillati</taxon>
        <taxon>Mycoplasmatota</taxon>
        <taxon>Mollicutes</taxon>
        <taxon>Mycoplasmataceae</taxon>
        <taxon>Mycoplasma</taxon>
    </lineage>
</organism>
<evidence type="ECO:0000256" key="2">
    <source>
        <dbReference type="ARBA" id="ARBA00022643"/>
    </source>
</evidence>
<evidence type="ECO:0000256" key="6">
    <source>
        <dbReference type="HAMAP-Rule" id="MF_01216"/>
    </source>
</evidence>
<sequence length="199" mass="22381">MAKVLVLYTSPIVADKSISTTLLNEFINLYAQKNPQDEITKIDLNKQDDIKQIISSENIATYFSDGVSDKYIELLKTHDKVILNAPMLNFNVPAVLKAFFDRVCVANKTFSYKYAKKGSSIGLLNHLDIQIIATQGAPLGWYPFSSHVNYLEGVWNFLGAKKINTMLVDGVKVEPLSLKTADEILAEYEEELLNQVNKF</sequence>
<keyword evidence="2 6" id="KW-0288">FMN</keyword>
<dbReference type="GO" id="GO:0016655">
    <property type="term" value="F:oxidoreductase activity, acting on NAD(P)H, quinone or similar compound as acceptor"/>
    <property type="evidence" value="ECO:0007669"/>
    <property type="project" value="InterPro"/>
</dbReference>
<comment type="subunit">
    <text evidence="6">Homodimer.</text>
</comment>
<protein>
    <recommendedName>
        <fullName evidence="6">FMN dependent NADH:quinone oxidoreductase</fullName>
        <ecNumber evidence="6">1.6.5.-</ecNumber>
    </recommendedName>
    <alternativeName>
        <fullName evidence="6">Azo-dye reductase</fullName>
    </alternativeName>
    <alternativeName>
        <fullName evidence="6">FMN-dependent NADH-azo compound oxidoreductase</fullName>
    </alternativeName>
    <alternativeName>
        <fullName evidence="6">FMN-dependent NADH-azoreductase</fullName>
        <ecNumber evidence="6">1.7.1.17</ecNumber>
    </alternativeName>
</protein>
<comment type="catalytic activity">
    <reaction evidence="5">
        <text>N,N-dimethyl-1,4-phenylenediamine + anthranilate + 2 NAD(+) = 2-(4-dimethylaminophenyl)diazenylbenzoate + 2 NADH + 2 H(+)</text>
        <dbReference type="Rhea" id="RHEA:55872"/>
        <dbReference type="ChEBI" id="CHEBI:15378"/>
        <dbReference type="ChEBI" id="CHEBI:15783"/>
        <dbReference type="ChEBI" id="CHEBI:16567"/>
        <dbReference type="ChEBI" id="CHEBI:57540"/>
        <dbReference type="ChEBI" id="CHEBI:57945"/>
        <dbReference type="ChEBI" id="CHEBI:71579"/>
        <dbReference type="EC" id="1.7.1.17"/>
    </reaction>
    <physiologicalReaction direction="right-to-left" evidence="5">
        <dbReference type="Rhea" id="RHEA:55874"/>
    </physiologicalReaction>
</comment>
<comment type="function">
    <text evidence="6">Quinone reductase that provides resistance to thiol-specific stress caused by electrophilic quinones.</text>
</comment>
<dbReference type="HAMAP" id="MF_01216">
    <property type="entry name" value="Azoreductase_type1"/>
    <property type="match status" value="1"/>
</dbReference>
<evidence type="ECO:0000256" key="5">
    <source>
        <dbReference type="ARBA" id="ARBA00048542"/>
    </source>
</evidence>
<evidence type="ECO:0000256" key="1">
    <source>
        <dbReference type="ARBA" id="ARBA00022630"/>
    </source>
</evidence>
<dbReference type="Gene3D" id="3.40.50.360">
    <property type="match status" value="1"/>
</dbReference>
<dbReference type="OrthoDB" id="9805013at2"/>
<dbReference type="EMBL" id="CP034044">
    <property type="protein sequence ID" value="AZG68935.1"/>
    <property type="molecule type" value="Genomic_DNA"/>
</dbReference>
<dbReference type="GO" id="GO:0009055">
    <property type="term" value="F:electron transfer activity"/>
    <property type="evidence" value="ECO:0007669"/>
    <property type="project" value="UniProtKB-UniRule"/>
</dbReference>
<comment type="caution">
    <text evidence="6">Lacks conserved residue(s) required for the propagation of feature annotation.</text>
</comment>